<reference evidence="2" key="2">
    <citation type="journal article" date="2023" name="IMA Fungus">
        <title>Comparative genomic study of the Penicillium genus elucidates a diverse pangenome and 15 lateral gene transfer events.</title>
        <authorList>
            <person name="Petersen C."/>
            <person name="Sorensen T."/>
            <person name="Nielsen M.R."/>
            <person name="Sondergaard T.E."/>
            <person name="Sorensen J.L."/>
            <person name="Fitzpatrick D.A."/>
            <person name="Frisvad J.C."/>
            <person name="Nielsen K.L."/>
        </authorList>
    </citation>
    <scope>NUCLEOTIDE SEQUENCE</scope>
    <source>
        <strain evidence="2">IBT 15544</strain>
    </source>
</reference>
<dbReference type="RefSeq" id="XP_058309677.1">
    <property type="nucleotide sequence ID" value="XM_058450215.1"/>
</dbReference>
<dbReference type="Pfam" id="PF09441">
    <property type="entry name" value="Abp2"/>
    <property type="match status" value="1"/>
</dbReference>
<reference evidence="2" key="1">
    <citation type="submission" date="2022-12" db="EMBL/GenBank/DDBJ databases">
        <authorList>
            <person name="Petersen C."/>
        </authorList>
    </citation>
    <scope>NUCLEOTIDE SEQUENCE</scope>
    <source>
        <strain evidence="2">IBT 15544</strain>
    </source>
</reference>
<feature type="region of interest" description="Disordered" evidence="1">
    <location>
        <begin position="78"/>
        <end position="132"/>
    </location>
</feature>
<feature type="compositionally biased region" description="Polar residues" evidence="1">
    <location>
        <begin position="507"/>
        <end position="525"/>
    </location>
</feature>
<gene>
    <name evidence="2" type="ORF">N7498_003153</name>
</gene>
<feature type="region of interest" description="Disordered" evidence="1">
    <location>
        <begin position="365"/>
        <end position="529"/>
    </location>
</feature>
<feature type="compositionally biased region" description="Polar residues" evidence="1">
    <location>
        <begin position="452"/>
        <end position="463"/>
    </location>
</feature>
<feature type="compositionally biased region" description="Polar residues" evidence="1">
    <location>
        <begin position="374"/>
        <end position="387"/>
    </location>
</feature>
<comment type="caution">
    <text evidence="2">The sequence shown here is derived from an EMBL/GenBank/DDBJ whole genome shotgun (WGS) entry which is preliminary data.</text>
</comment>
<feature type="compositionally biased region" description="Low complexity" evidence="1">
    <location>
        <begin position="115"/>
        <end position="132"/>
    </location>
</feature>
<dbReference type="Proteomes" id="UP001150904">
    <property type="component" value="Unassembled WGS sequence"/>
</dbReference>
<sequence>CGRIDETYETHDRRSTLRLFYPLCDRGFGGCPSISLGTTFPVMDSSNHSSRNDIGGSQMVIQQYARYPSTLESALQSASSLGSARSQAEAANQSPPVHRKGTPRSLQSSPRGMRSAIPPSSAARSGPSMSPPLLEAMRQHQMKDPTDQAESRVLPSRDFTDETIDDTYVAFILYCNPNVPSSVDTSELRKTFRCPPRSDGKSFSVFRLFELIRKLDSRELKTWIQLAIELGVEPPSMEKKQSTQKVQQYAVRLKRWMRAMHVDAFFEFCMGHPHAYYTQLPPSAPFVGEPRDGVPLEEDLALRALVPQWKPKRGRKRAEERELEEEKIIKRPQLDTSVAALHQGTFQDHSVTFPQSAIPFSAFPDADGQDPWMTASSAFPQGGSSDQHGQELRWRLPERDTSPANYPQSAITPRGNQPADVIMSGEPMSAVTPSSGSRGRTRRRHGPAVSSAWPSSNGSSTGKSRGRPPSKPSTSGSFSTFQVNPSREPSQIPHVPAVLSSPFPVDHNSSAPIPNACSESPTPANNGRPGKLQLQVPQHLGAPVRLATPPTLLINGANGAEIHQVEGSEEPRHDSVGSIRGQVFEGTDPKIPIDDIIRALSEELLQARMTGRMVPLNTHEARGLASAMVTSFLTMHSHLPHGLPSRLLAFHLGVSHRFGLPAPNPVTIIVNAHQSSANTYTGSGMASTNIGTRFTISFEYNRSCHFSMQIALGNQGPATADSSNKTLEDNDADEFDIEEDDLERPVSEASWRQRYMKLRTQMKKKEQAWSQYKRKIVESVMADI</sequence>
<feature type="compositionally biased region" description="Basic and acidic residues" evidence="1">
    <location>
        <begin position="388"/>
        <end position="401"/>
    </location>
</feature>
<evidence type="ECO:0000313" key="2">
    <source>
        <dbReference type="EMBL" id="KAJ5211507.1"/>
    </source>
</evidence>
<dbReference type="EMBL" id="JAPQKR010000008">
    <property type="protein sequence ID" value="KAJ5211507.1"/>
    <property type="molecule type" value="Genomic_DNA"/>
</dbReference>
<feature type="compositionally biased region" description="Polar residues" evidence="1">
    <location>
        <begin position="472"/>
        <end position="489"/>
    </location>
</feature>
<dbReference type="OrthoDB" id="2104370at2759"/>
<dbReference type="GO" id="GO:0003688">
    <property type="term" value="F:DNA replication origin binding"/>
    <property type="evidence" value="ECO:0007669"/>
    <property type="project" value="TreeGrafter"/>
</dbReference>
<accession>A0A9W9N1M6</accession>
<protein>
    <submittedName>
        <fullName evidence="2">ARS binding protein 2</fullName>
    </submittedName>
</protein>
<dbReference type="InterPro" id="IPR018562">
    <property type="entry name" value="ARS-binding_2"/>
</dbReference>
<dbReference type="PANTHER" id="PTHR42048:SF1">
    <property type="entry name" value="ARS-BINDING PROTEIN 2"/>
    <property type="match status" value="1"/>
</dbReference>
<feature type="non-terminal residue" evidence="2">
    <location>
        <position position="784"/>
    </location>
</feature>
<name>A0A9W9N1M6_9EURO</name>
<feature type="compositionally biased region" description="Polar residues" evidence="1">
    <location>
        <begin position="402"/>
        <end position="415"/>
    </location>
</feature>
<keyword evidence="3" id="KW-1185">Reference proteome</keyword>
<proteinExistence type="predicted"/>
<organism evidence="2 3">
    <name type="scientific">Penicillium cinerascens</name>
    <dbReference type="NCBI Taxonomy" id="70096"/>
    <lineage>
        <taxon>Eukaryota</taxon>
        <taxon>Fungi</taxon>
        <taxon>Dikarya</taxon>
        <taxon>Ascomycota</taxon>
        <taxon>Pezizomycotina</taxon>
        <taxon>Eurotiomycetes</taxon>
        <taxon>Eurotiomycetidae</taxon>
        <taxon>Eurotiales</taxon>
        <taxon>Aspergillaceae</taxon>
        <taxon>Penicillium</taxon>
    </lineage>
</organism>
<dbReference type="PANTHER" id="PTHR42048">
    <property type="entry name" value="ARS-BINDING PROTEIN 2"/>
    <property type="match status" value="1"/>
</dbReference>
<dbReference type="GeneID" id="83177516"/>
<evidence type="ECO:0000256" key="1">
    <source>
        <dbReference type="SAM" id="MobiDB-lite"/>
    </source>
</evidence>
<evidence type="ECO:0000313" key="3">
    <source>
        <dbReference type="Proteomes" id="UP001150904"/>
    </source>
</evidence>
<dbReference type="AlphaFoldDB" id="A0A9W9N1M6"/>